<name>A0A1X0WI87_9GAMM</name>
<dbReference type="GO" id="GO:0016747">
    <property type="term" value="F:acyltransferase activity, transferring groups other than amino-acyl groups"/>
    <property type="evidence" value="ECO:0007669"/>
    <property type="project" value="InterPro"/>
</dbReference>
<evidence type="ECO:0000256" key="2">
    <source>
        <dbReference type="ARBA" id="ARBA00023315"/>
    </source>
</evidence>
<evidence type="ECO:0000256" key="3">
    <source>
        <dbReference type="ARBA" id="ARBA00038502"/>
    </source>
</evidence>
<accession>A0A1X0WI87</accession>
<keyword evidence="1 5" id="KW-0808">Transferase</keyword>
<evidence type="ECO:0000313" key="6">
    <source>
        <dbReference type="Proteomes" id="UP000192536"/>
    </source>
</evidence>
<dbReference type="PANTHER" id="PTHR43792:SF8">
    <property type="entry name" value="[RIBOSOMAL PROTEIN US5]-ALANINE N-ACETYLTRANSFERASE"/>
    <property type="match status" value="1"/>
</dbReference>
<dbReference type="Pfam" id="PF13302">
    <property type="entry name" value="Acetyltransf_3"/>
    <property type="match status" value="1"/>
</dbReference>
<evidence type="ECO:0000256" key="1">
    <source>
        <dbReference type="ARBA" id="ARBA00022679"/>
    </source>
</evidence>
<dbReference type="Gene3D" id="3.40.630.30">
    <property type="match status" value="1"/>
</dbReference>
<dbReference type="STRING" id="1646377.BS640_05705"/>
<feature type="domain" description="N-acetyltransferase" evidence="4">
    <location>
        <begin position="9"/>
        <end position="143"/>
    </location>
</feature>
<protein>
    <submittedName>
        <fullName evidence="5">Branched-chain amino acid aminotransferase</fullName>
    </submittedName>
</protein>
<keyword evidence="5" id="KW-0032">Aminotransferase</keyword>
<evidence type="ECO:0000259" key="4">
    <source>
        <dbReference type="Pfam" id="PF13302"/>
    </source>
</evidence>
<keyword evidence="2" id="KW-0012">Acyltransferase</keyword>
<dbReference type="GeneID" id="93565466"/>
<evidence type="ECO:0000313" key="5">
    <source>
        <dbReference type="EMBL" id="ORJ26480.1"/>
    </source>
</evidence>
<dbReference type="Proteomes" id="UP000192536">
    <property type="component" value="Unassembled WGS sequence"/>
</dbReference>
<dbReference type="SUPFAM" id="SSF55729">
    <property type="entry name" value="Acyl-CoA N-acyltransferases (Nat)"/>
    <property type="match status" value="1"/>
</dbReference>
<reference evidence="5 6" key="1">
    <citation type="journal article" date="2017" name="Int. J. Syst. Evol. Microbiol.">
        <title>Rouxiella badensis sp. nov. and Rouxiella silvae sp. nov. isolated from peat bog soil in Germany and emendation of the genus description.</title>
        <authorList>
            <person name="Le Fleche-Mateos A."/>
            <person name="Kugler J.H."/>
            <person name="Hansen S.H."/>
            <person name="Syldatk C."/>
            <person name="Hausmann R."/>
            <person name="Lomprez F."/>
            <person name="Vandenbogaert M."/>
            <person name="Manuguerra J.C."/>
            <person name="Grimont P.A."/>
        </authorList>
    </citation>
    <scope>NUCLEOTIDE SEQUENCE [LARGE SCALE GENOMIC DNA]</scope>
    <source>
        <strain evidence="5 6">DSM 100043</strain>
    </source>
</reference>
<proteinExistence type="inferred from homology"/>
<organism evidence="5 6">
    <name type="scientific">Rouxiella badensis</name>
    <dbReference type="NCBI Taxonomy" id="1646377"/>
    <lineage>
        <taxon>Bacteria</taxon>
        <taxon>Pseudomonadati</taxon>
        <taxon>Pseudomonadota</taxon>
        <taxon>Gammaproteobacteria</taxon>
        <taxon>Enterobacterales</taxon>
        <taxon>Yersiniaceae</taxon>
        <taxon>Rouxiella</taxon>
    </lineage>
</organism>
<dbReference type="InterPro" id="IPR051531">
    <property type="entry name" value="N-acetyltransferase"/>
</dbReference>
<dbReference type="InterPro" id="IPR000182">
    <property type="entry name" value="GNAT_dom"/>
</dbReference>
<dbReference type="RefSeq" id="WP_026110283.1">
    <property type="nucleotide sequence ID" value="NZ_CAUQAZ010000139.1"/>
</dbReference>
<comment type="caution">
    <text evidence="5">The sequence shown here is derived from an EMBL/GenBank/DDBJ whole genome shotgun (WGS) entry which is preliminary data.</text>
</comment>
<dbReference type="InterPro" id="IPR016181">
    <property type="entry name" value="Acyl_CoA_acyltransferase"/>
</dbReference>
<dbReference type="EMBL" id="MRWE01000007">
    <property type="protein sequence ID" value="ORJ26480.1"/>
    <property type="molecule type" value="Genomic_DNA"/>
</dbReference>
<keyword evidence="6" id="KW-1185">Reference proteome</keyword>
<dbReference type="PANTHER" id="PTHR43792">
    <property type="entry name" value="GNAT FAMILY, PUTATIVE (AFU_ORTHOLOGUE AFUA_3G00765)-RELATED-RELATED"/>
    <property type="match status" value="1"/>
</dbReference>
<dbReference type="GO" id="GO:0008483">
    <property type="term" value="F:transaminase activity"/>
    <property type="evidence" value="ECO:0007669"/>
    <property type="project" value="UniProtKB-KW"/>
</dbReference>
<dbReference type="AlphaFoldDB" id="A0A1X0WI87"/>
<gene>
    <name evidence="5" type="ORF">BS640_05705</name>
</gene>
<comment type="similarity">
    <text evidence="3">Belongs to the acetyltransferase family. RimJ subfamily.</text>
</comment>
<sequence>MKSFHGKTIVLRPVEISDYEFIHSLRVAPKSTKFLSIVDDDPLQQKRWLEQYKKREDAGEECYFLIQRVDNAQSVGSLRAYNIDNEKKTAQCGSWILNENKTMTSAVESILLLCEAMDELGMKKVIVDARKDHAMALRFIKKISQRFHSEDATNFYYEIDMPVIMTEFYKDNHHYIERDIAQA</sequence>